<evidence type="ECO:0000313" key="3">
    <source>
        <dbReference type="Proteomes" id="UP000035444"/>
    </source>
</evidence>
<accession>A0A0H2MQ65</accession>
<dbReference type="Pfam" id="PF00353">
    <property type="entry name" value="HemolysinCabind"/>
    <property type="match status" value="1"/>
</dbReference>
<dbReference type="InterPro" id="IPR001343">
    <property type="entry name" value="Hemolysn_Ca-bd"/>
</dbReference>
<dbReference type="Proteomes" id="UP000035444">
    <property type="component" value="Unassembled WGS sequence"/>
</dbReference>
<dbReference type="EMBL" id="LAQL01000065">
    <property type="protein sequence ID" value="KLN58835.1"/>
    <property type="molecule type" value="Genomic_DNA"/>
</dbReference>
<comment type="caution">
    <text evidence="2">The sequence shown here is derived from an EMBL/GenBank/DDBJ whole genome shotgun (WGS) entry which is preliminary data.</text>
</comment>
<organism evidence="2 3">
    <name type="scientific">Kiloniella spongiae</name>
    <dbReference type="NCBI Taxonomy" id="1489064"/>
    <lineage>
        <taxon>Bacteria</taxon>
        <taxon>Pseudomonadati</taxon>
        <taxon>Pseudomonadota</taxon>
        <taxon>Alphaproteobacteria</taxon>
        <taxon>Rhodospirillales</taxon>
        <taxon>Kiloniellaceae</taxon>
        <taxon>Kiloniella</taxon>
    </lineage>
</organism>
<evidence type="ECO:0000256" key="1">
    <source>
        <dbReference type="SAM" id="MobiDB-lite"/>
    </source>
</evidence>
<proteinExistence type="predicted"/>
<dbReference type="STRING" id="1489064.WH96_20910"/>
<dbReference type="Gene3D" id="2.150.10.10">
    <property type="entry name" value="Serralysin-like metalloprotease, C-terminal"/>
    <property type="match status" value="1"/>
</dbReference>
<dbReference type="AlphaFoldDB" id="A0A0H2MQ65"/>
<dbReference type="InterPro" id="IPR018511">
    <property type="entry name" value="Hemolysin-typ_Ca-bd_CS"/>
</dbReference>
<keyword evidence="3" id="KW-1185">Reference proteome</keyword>
<reference evidence="2 3" key="1">
    <citation type="submission" date="2015-03" db="EMBL/GenBank/DDBJ databases">
        <title>Genome Sequence of Kiloniella spongiae MEBiC09566, isolated from a marine sponge.</title>
        <authorList>
            <person name="Shao Z."/>
            <person name="Wang L."/>
            <person name="Li X."/>
        </authorList>
    </citation>
    <scope>NUCLEOTIDE SEQUENCE [LARGE SCALE GENOMIC DNA]</scope>
    <source>
        <strain evidence="2 3">MEBiC09566</strain>
    </source>
</reference>
<dbReference type="InterPro" id="IPR011049">
    <property type="entry name" value="Serralysin-like_metalloprot_C"/>
</dbReference>
<dbReference type="PRINTS" id="PR00313">
    <property type="entry name" value="CABNDNGRPT"/>
</dbReference>
<protein>
    <recommendedName>
        <fullName evidence="4">Calcium-binding protein</fullName>
    </recommendedName>
</protein>
<feature type="region of interest" description="Disordered" evidence="1">
    <location>
        <begin position="144"/>
        <end position="167"/>
    </location>
</feature>
<dbReference type="PROSITE" id="PS00330">
    <property type="entry name" value="HEMOLYSIN_CALCIUM"/>
    <property type="match status" value="2"/>
</dbReference>
<dbReference type="RefSeq" id="WP_047766194.1">
    <property type="nucleotide sequence ID" value="NZ_LAQL01000065.1"/>
</dbReference>
<dbReference type="GO" id="GO:0005509">
    <property type="term" value="F:calcium ion binding"/>
    <property type="evidence" value="ECO:0007669"/>
    <property type="project" value="InterPro"/>
</dbReference>
<evidence type="ECO:0000313" key="2">
    <source>
        <dbReference type="EMBL" id="KLN58835.1"/>
    </source>
</evidence>
<feature type="non-terminal residue" evidence="2">
    <location>
        <position position="1"/>
    </location>
</feature>
<feature type="non-terminal residue" evidence="2">
    <location>
        <position position="167"/>
    </location>
</feature>
<sequence>PPQNSDLWVNDGHQQQIGAAAPNNTRGWYYNGAIDNVRLIDGTAHDAAAFGMEDPNSPGTWIPSEPTGINYGVTGYFLGDPSTGQDLSGNGNHFSVNGGVTSTEGATVDIAVELSQGTSGNDVLIGGDTNDVIKGNAGDDILSGGAGDDTLDGGSGNDVAAFSGNRS</sequence>
<name>A0A0H2MQ65_9PROT</name>
<evidence type="ECO:0008006" key="4">
    <source>
        <dbReference type="Google" id="ProtNLM"/>
    </source>
</evidence>
<gene>
    <name evidence="2" type="ORF">WH96_20910</name>
</gene>
<dbReference type="SUPFAM" id="SSF51120">
    <property type="entry name" value="beta-Roll"/>
    <property type="match status" value="1"/>
</dbReference>